<evidence type="ECO:0000313" key="2">
    <source>
        <dbReference type="Proteomes" id="UP001234297"/>
    </source>
</evidence>
<reference evidence="1 2" key="1">
    <citation type="journal article" date="2022" name="Hortic Res">
        <title>A haplotype resolved chromosomal level avocado genome allows analysis of novel avocado genes.</title>
        <authorList>
            <person name="Nath O."/>
            <person name="Fletcher S.J."/>
            <person name="Hayward A."/>
            <person name="Shaw L.M."/>
            <person name="Masouleh A.K."/>
            <person name="Furtado A."/>
            <person name="Henry R.J."/>
            <person name="Mitter N."/>
        </authorList>
    </citation>
    <scope>NUCLEOTIDE SEQUENCE [LARGE SCALE GENOMIC DNA]</scope>
    <source>
        <strain evidence="2">cv. Hass</strain>
    </source>
</reference>
<dbReference type="EMBL" id="CM056818">
    <property type="protein sequence ID" value="KAJ8622773.1"/>
    <property type="molecule type" value="Genomic_DNA"/>
</dbReference>
<gene>
    <name evidence="1" type="ORF">MRB53_031302</name>
</gene>
<protein>
    <submittedName>
        <fullName evidence="1">Uncharacterized protein</fullName>
    </submittedName>
</protein>
<name>A0ACC2KNZ2_PERAE</name>
<comment type="caution">
    <text evidence="1">The sequence shown here is derived from an EMBL/GenBank/DDBJ whole genome shotgun (WGS) entry which is preliminary data.</text>
</comment>
<dbReference type="Proteomes" id="UP001234297">
    <property type="component" value="Chromosome 10"/>
</dbReference>
<organism evidence="1 2">
    <name type="scientific">Persea americana</name>
    <name type="common">Avocado</name>
    <dbReference type="NCBI Taxonomy" id="3435"/>
    <lineage>
        <taxon>Eukaryota</taxon>
        <taxon>Viridiplantae</taxon>
        <taxon>Streptophyta</taxon>
        <taxon>Embryophyta</taxon>
        <taxon>Tracheophyta</taxon>
        <taxon>Spermatophyta</taxon>
        <taxon>Magnoliopsida</taxon>
        <taxon>Magnoliidae</taxon>
        <taxon>Laurales</taxon>
        <taxon>Lauraceae</taxon>
        <taxon>Persea</taxon>
    </lineage>
</organism>
<keyword evidence="2" id="KW-1185">Reference proteome</keyword>
<proteinExistence type="predicted"/>
<sequence>MEEVCALGVFGVGFIEGIGGSLEEENLICPALARYSFVSTIAEENLICSCSCTFIQEDTMEQEELHDKENFDIEEGSLPEFFDRLIHKDLGTGRRRSIIKLPPYITRSNPDAYTPEVVSIGPYHHGKEHLKPMEACKRNCVASFMKRSKCNPKRCYDRFREVTPQLMEYYEFLEEKWRQEEDRFLELMVVDGCFLLECFYWRILPYDDPVNDIFRGTMMFNSRRDMILIENQLPLQVLHILLELYSVEVRLTVFKDLNQLISEFFGQKYITIDYSCLHLLDVLRVSMITRDKGPMAMTTRVNEPIFFYRMFDAGPRFPSATLLSLAGLKFKKGITERNTRMDISVDEKRGFLWLPWIFVDELTETWFLNLMALERFEVMESNGVSSYISFMGMLVRSAQDVKLLRNHGIIIDGKLAKSDDAIAKLFIELSNNPVNHPDDSLHKERSALEEWSARSRGKLNVRFAKWGSNFVETYCKNPWSAIGLVAGTILLVATVAQTVYTILQFYQRENFPTPSHPLHP</sequence>
<evidence type="ECO:0000313" key="1">
    <source>
        <dbReference type="EMBL" id="KAJ8622773.1"/>
    </source>
</evidence>
<accession>A0ACC2KNZ2</accession>